<comment type="caution">
    <text evidence="1">The sequence shown here is derived from an EMBL/GenBank/DDBJ whole genome shotgun (WGS) entry which is preliminary data.</text>
</comment>
<feature type="non-terminal residue" evidence="1">
    <location>
        <position position="1"/>
    </location>
</feature>
<proteinExistence type="predicted"/>
<evidence type="ECO:0000313" key="1">
    <source>
        <dbReference type="EMBL" id="PVU60240.1"/>
    </source>
</evidence>
<gene>
    <name evidence="1" type="ORF">CP554_23165</name>
</gene>
<accession>A0AAX1BMF2</accession>
<sequence length="69" mass="8099">IYSILCIPIHSGFYKCKLFAHGNKKRMARADIHLRLGFVFNISINYTKGLQSNNLTVIDPSFYFHHKWI</sequence>
<name>A0AAX1BMF2_KLEPN</name>
<dbReference type="EMBL" id="PCFF01000042">
    <property type="protein sequence ID" value="PVU60240.1"/>
    <property type="molecule type" value="Genomic_DNA"/>
</dbReference>
<evidence type="ECO:0000313" key="2">
    <source>
        <dbReference type="Proteomes" id="UP000245817"/>
    </source>
</evidence>
<organism evidence="1 2">
    <name type="scientific">Klebsiella pneumoniae</name>
    <dbReference type="NCBI Taxonomy" id="573"/>
    <lineage>
        <taxon>Bacteria</taxon>
        <taxon>Pseudomonadati</taxon>
        <taxon>Pseudomonadota</taxon>
        <taxon>Gammaproteobacteria</taxon>
        <taxon>Enterobacterales</taxon>
        <taxon>Enterobacteriaceae</taxon>
        <taxon>Klebsiella/Raoultella group</taxon>
        <taxon>Klebsiella</taxon>
        <taxon>Klebsiella pneumoniae complex</taxon>
    </lineage>
</organism>
<protein>
    <submittedName>
        <fullName evidence="1">Uncharacterized protein</fullName>
    </submittedName>
</protein>
<reference evidence="1 2" key="1">
    <citation type="submission" date="2017-09" db="EMBL/GenBank/DDBJ databases">
        <title>Molecular Epidemiology of Livestock-Associated Methicillin Resistant Staphylococcus aureus (LA-MRSA) and Extended-Spectrum Beta-Lactamase (ESBL)-Producing Enterobacteriaceae in Pigs and Exposed Workers in Cameroon and South Africa.</title>
        <authorList>
            <person name="Founou L."/>
            <person name="Founou R.C."/>
            <person name="Allam M."/>
            <person name="Ismail A."/>
            <person name="Essack S.Y."/>
        </authorList>
    </citation>
    <scope>NUCLEOTIDE SEQUENCE [LARGE SCALE GENOMIC DNA]</scope>
    <source>
        <strain evidence="1 2">HH516E4IA</strain>
    </source>
</reference>
<dbReference type="Proteomes" id="UP000245817">
    <property type="component" value="Unassembled WGS sequence"/>
</dbReference>
<dbReference type="AlphaFoldDB" id="A0AAX1BMF2"/>